<keyword evidence="2" id="KW-1185">Reference proteome</keyword>
<proteinExistence type="predicted"/>
<dbReference type="EMBL" id="AWVF01000196">
    <property type="protein sequence ID" value="ERJ95772.1"/>
    <property type="molecule type" value="Genomic_DNA"/>
</dbReference>
<name>U2KTZ8_9FIRM</name>
<reference evidence="1 2" key="1">
    <citation type="submission" date="2013-07" db="EMBL/GenBank/DDBJ databases">
        <authorList>
            <person name="Weinstock G."/>
            <person name="Sodergren E."/>
            <person name="Wylie T."/>
            <person name="Fulton L."/>
            <person name="Fulton R."/>
            <person name="Fronick C."/>
            <person name="O'Laughlin M."/>
            <person name="Godfrey J."/>
            <person name="Miner T."/>
            <person name="Herter B."/>
            <person name="Appelbaum E."/>
            <person name="Cordes M."/>
            <person name="Lek S."/>
            <person name="Wollam A."/>
            <person name="Pepin K.H."/>
            <person name="Palsikar V.B."/>
            <person name="Mitreva M."/>
            <person name="Wilson R.K."/>
        </authorList>
    </citation>
    <scope>NUCLEOTIDE SEQUENCE [LARGE SCALE GENOMIC DNA]</scope>
    <source>
        <strain evidence="1 2">ATCC 27760</strain>
    </source>
</reference>
<dbReference type="STRING" id="411473.RUMCAL_01582"/>
<accession>U2KTZ8</accession>
<evidence type="ECO:0000313" key="2">
    <source>
        <dbReference type="Proteomes" id="UP000016662"/>
    </source>
</evidence>
<protein>
    <submittedName>
        <fullName evidence="1">Uncharacterized protein</fullName>
    </submittedName>
</protein>
<dbReference type="AlphaFoldDB" id="U2KTZ8"/>
<evidence type="ECO:0000313" key="1">
    <source>
        <dbReference type="EMBL" id="ERJ95772.1"/>
    </source>
</evidence>
<dbReference type="Proteomes" id="UP000016662">
    <property type="component" value="Unassembled WGS sequence"/>
</dbReference>
<organism evidence="1 2">
    <name type="scientific">Ruminococcus callidus ATCC 27760</name>
    <dbReference type="NCBI Taxonomy" id="411473"/>
    <lineage>
        <taxon>Bacteria</taxon>
        <taxon>Bacillati</taxon>
        <taxon>Bacillota</taxon>
        <taxon>Clostridia</taxon>
        <taxon>Eubacteriales</taxon>
        <taxon>Oscillospiraceae</taxon>
        <taxon>Ruminococcus</taxon>
    </lineage>
</organism>
<dbReference type="HOGENOM" id="CLU_2619872_0_0_9"/>
<comment type="caution">
    <text evidence="1">The sequence shown here is derived from an EMBL/GenBank/DDBJ whole genome shotgun (WGS) entry which is preliminary data.</text>
</comment>
<gene>
    <name evidence="1" type="ORF">RUMCAL_01582</name>
</gene>
<sequence>MYNLCFCQNIKYDPASNHGGAFTLEKRRMAGMLLFRVSLVTPIIQQFATGLQGEQPQEFAFAENRFFPQKKTARSRPF</sequence>